<evidence type="ECO:0008006" key="3">
    <source>
        <dbReference type="Google" id="ProtNLM"/>
    </source>
</evidence>
<protein>
    <recommendedName>
        <fullName evidence="3">SGNH/GDSL hydrolase family protein</fullName>
    </recommendedName>
</protein>
<name>A0ABS4BTL1_9FLAO</name>
<evidence type="ECO:0000313" key="2">
    <source>
        <dbReference type="Proteomes" id="UP000670776"/>
    </source>
</evidence>
<keyword evidence="2" id="KW-1185">Reference proteome</keyword>
<accession>A0ABS4BTL1</accession>
<dbReference type="Proteomes" id="UP000670776">
    <property type="component" value="Unassembled WGS sequence"/>
</dbReference>
<dbReference type="RefSeq" id="WP_209654675.1">
    <property type="nucleotide sequence ID" value="NZ_JAGJCB010000006.1"/>
</dbReference>
<comment type="caution">
    <text evidence="1">The sequence shown here is derived from an EMBL/GenBank/DDBJ whole genome shotgun (WGS) entry which is preliminary data.</text>
</comment>
<proteinExistence type="predicted"/>
<evidence type="ECO:0000313" key="1">
    <source>
        <dbReference type="EMBL" id="MBP0903930.1"/>
    </source>
</evidence>
<organism evidence="1 2">
    <name type="scientific">Mariniflexile gromovii</name>
    <dbReference type="NCBI Taxonomy" id="362523"/>
    <lineage>
        <taxon>Bacteria</taxon>
        <taxon>Pseudomonadati</taxon>
        <taxon>Bacteroidota</taxon>
        <taxon>Flavobacteriia</taxon>
        <taxon>Flavobacteriales</taxon>
        <taxon>Flavobacteriaceae</taxon>
        <taxon>Mariniflexile</taxon>
    </lineage>
</organism>
<reference evidence="1 2" key="1">
    <citation type="submission" date="2021-04" db="EMBL/GenBank/DDBJ databases">
        <title>Mariniflexile gromovii gen. nov., sp. nov., a gliding bacterium isolated from the sea urchin Strongylocentrotus intermedius.</title>
        <authorList>
            <person name="Ko S."/>
            <person name="Le V."/>
            <person name="Ahn C.-Y."/>
            <person name="Oh H.-M."/>
        </authorList>
    </citation>
    <scope>NUCLEOTIDE SEQUENCE [LARGE SCALE GENOMIC DNA]</scope>
    <source>
        <strain evidence="1 2">KCTC 12570</strain>
    </source>
</reference>
<sequence>MQLKQSLLMAIALSVISLGAWELYWRSQGKTPNLDDNKDLWAVQRAKGNKATADDVILTGSSRVLFDIQLNEWEKETGIRPIQLATAGASPLPIFSDIVNNTNFKGTVLVGVTPPLFFSTTYPLADPWYRAQNRTDYFQKRTYAQRFNHLLSIPLQKNLALISTSEEKWNDNFDLKTLINNIRIGERIPQEMPPFYRFDNIDLDRNVEMTPRTVNDTAFANTHKKVWGFFGKVSPPPDKKSTMDFFVNDAKKFMERGGKIILLRCPSTGGFRMGEKMVTPRAEFWDKLVDTLAVPSYHFEDYEPFKNLDCPEWSHLSAKDARFFTTELVKILKADGALTKSKTN</sequence>
<gene>
    <name evidence="1" type="ORF">J8H85_08820</name>
</gene>
<dbReference type="EMBL" id="JAGJCB010000006">
    <property type="protein sequence ID" value="MBP0903930.1"/>
    <property type="molecule type" value="Genomic_DNA"/>
</dbReference>